<comment type="caution">
    <text evidence="2">The sequence shown here is derived from an EMBL/GenBank/DDBJ whole genome shotgun (WGS) entry which is preliminary data.</text>
</comment>
<dbReference type="AlphaFoldDB" id="A0A9D4HD43"/>
<name>A0A9D4HD43_DREPO</name>
<evidence type="ECO:0000313" key="2">
    <source>
        <dbReference type="EMBL" id="KAH3832035.1"/>
    </source>
</evidence>
<reference evidence="2" key="2">
    <citation type="submission" date="2020-11" db="EMBL/GenBank/DDBJ databases">
        <authorList>
            <person name="McCartney M.A."/>
            <person name="Auch B."/>
            <person name="Kono T."/>
            <person name="Mallez S."/>
            <person name="Becker A."/>
            <person name="Gohl D.M."/>
            <person name="Silverstein K.A.T."/>
            <person name="Koren S."/>
            <person name="Bechman K.B."/>
            <person name="Herman A."/>
            <person name="Abrahante J.E."/>
            <person name="Garbe J."/>
        </authorList>
    </citation>
    <scope>NUCLEOTIDE SEQUENCE</scope>
    <source>
        <strain evidence="2">Duluth1</strain>
        <tissue evidence="2">Whole animal</tissue>
    </source>
</reference>
<protein>
    <submittedName>
        <fullName evidence="2">Uncharacterized protein</fullName>
    </submittedName>
</protein>
<evidence type="ECO:0000313" key="3">
    <source>
        <dbReference type="Proteomes" id="UP000828390"/>
    </source>
</evidence>
<dbReference type="Proteomes" id="UP000828390">
    <property type="component" value="Unassembled WGS sequence"/>
</dbReference>
<accession>A0A9D4HD43</accession>
<feature type="chain" id="PRO_5038713776" evidence="1">
    <location>
        <begin position="19"/>
        <end position="94"/>
    </location>
</feature>
<proteinExistence type="predicted"/>
<evidence type="ECO:0000256" key="1">
    <source>
        <dbReference type="SAM" id="SignalP"/>
    </source>
</evidence>
<dbReference type="EMBL" id="JAIWYP010000004">
    <property type="protein sequence ID" value="KAH3832035.1"/>
    <property type="molecule type" value="Genomic_DNA"/>
</dbReference>
<feature type="signal peptide" evidence="1">
    <location>
        <begin position="1"/>
        <end position="18"/>
    </location>
</feature>
<keyword evidence="1" id="KW-0732">Signal</keyword>
<gene>
    <name evidence="2" type="ORF">DPMN_105310</name>
</gene>
<keyword evidence="3" id="KW-1185">Reference proteome</keyword>
<sequence>MSLIRGCGFLGILQIVASFSVTARRQPPGNDGIPELIIFQCDYPIWKRDFGDRLMPDINEEIKFEPEEFCSIISWTDMNSNPWNLTYRRVESLR</sequence>
<organism evidence="2 3">
    <name type="scientific">Dreissena polymorpha</name>
    <name type="common">Zebra mussel</name>
    <name type="synonym">Mytilus polymorpha</name>
    <dbReference type="NCBI Taxonomy" id="45954"/>
    <lineage>
        <taxon>Eukaryota</taxon>
        <taxon>Metazoa</taxon>
        <taxon>Spiralia</taxon>
        <taxon>Lophotrochozoa</taxon>
        <taxon>Mollusca</taxon>
        <taxon>Bivalvia</taxon>
        <taxon>Autobranchia</taxon>
        <taxon>Heteroconchia</taxon>
        <taxon>Euheterodonta</taxon>
        <taxon>Imparidentia</taxon>
        <taxon>Neoheterodontei</taxon>
        <taxon>Myida</taxon>
        <taxon>Dreissenoidea</taxon>
        <taxon>Dreissenidae</taxon>
        <taxon>Dreissena</taxon>
    </lineage>
</organism>
<reference evidence="2" key="1">
    <citation type="journal article" date="2019" name="bioRxiv">
        <title>The Genome of the Zebra Mussel, Dreissena polymorpha: A Resource for Invasive Species Research.</title>
        <authorList>
            <person name="McCartney M.A."/>
            <person name="Auch B."/>
            <person name="Kono T."/>
            <person name="Mallez S."/>
            <person name="Zhang Y."/>
            <person name="Obille A."/>
            <person name="Becker A."/>
            <person name="Abrahante J.E."/>
            <person name="Garbe J."/>
            <person name="Badalamenti J.P."/>
            <person name="Herman A."/>
            <person name="Mangelson H."/>
            <person name="Liachko I."/>
            <person name="Sullivan S."/>
            <person name="Sone E.D."/>
            <person name="Koren S."/>
            <person name="Silverstein K.A.T."/>
            <person name="Beckman K.B."/>
            <person name="Gohl D.M."/>
        </authorList>
    </citation>
    <scope>NUCLEOTIDE SEQUENCE</scope>
    <source>
        <strain evidence="2">Duluth1</strain>
        <tissue evidence="2">Whole animal</tissue>
    </source>
</reference>